<evidence type="ECO:0000256" key="2">
    <source>
        <dbReference type="ARBA" id="ARBA00022692"/>
    </source>
</evidence>
<comment type="caution">
    <text evidence="9">The sequence shown here is derived from an EMBL/GenBank/DDBJ whole genome shotgun (WGS) entry which is preliminary data.</text>
</comment>
<keyword evidence="3" id="KW-0547">Nucleotide-binding</keyword>
<dbReference type="EMBL" id="JARGDH010000001">
    <property type="protein sequence ID" value="KAL0279219.1"/>
    <property type="molecule type" value="Genomic_DNA"/>
</dbReference>
<proteinExistence type="predicted"/>
<dbReference type="InterPro" id="IPR017871">
    <property type="entry name" value="ABC_transporter-like_CS"/>
</dbReference>
<dbReference type="InterPro" id="IPR056264">
    <property type="entry name" value="R2_ABCA1-4-like"/>
</dbReference>
<feature type="transmembrane region" description="Helical" evidence="7">
    <location>
        <begin position="1046"/>
        <end position="1073"/>
    </location>
</feature>
<dbReference type="GO" id="GO:0005524">
    <property type="term" value="F:ATP binding"/>
    <property type="evidence" value="ECO:0007669"/>
    <property type="project" value="UniProtKB-KW"/>
</dbReference>
<dbReference type="CDD" id="cd03263">
    <property type="entry name" value="ABC_subfamily_A"/>
    <property type="match status" value="2"/>
</dbReference>
<feature type="transmembrane region" description="Helical" evidence="7">
    <location>
        <begin position="313"/>
        <end position="333"/>
    </location>
</feature>
<dbReference type="PROSITE" id="PS00211">
    <property type="entry name" value="ABC_TRANSPORTER_1"/>
    <property type="match status" value="2"/>
</dbReference>
<dbReference type="Gene3D" id="3.40.50.300">
    <property type="entry name" value="P-loop containing nucleotide triphosphate hydrolases"/>
    <property type="match status" value="2"/>
</dbReference>
<sequence length="1557" mass="177440">MHKVFVVLLKDLLIRRSHWVTTIFEVLLPIGIIVLLNITAFPVLDSPKEVIDDVIDKSCHFTNPDVFTKIIYEPYNNFTKSLMSKAKCLGQFQEIRPGSVDGENVDFKIGVKFTGLDDAVPQTLEYEFYPASNFWNNPYQLWGDPTMEFYHYKSGPLKRLLRLQYAIDESFAQLKNIQTPVLTFESTDILADSPRLYKIFVMAAFFFGFSLMISGVVGRLVQEKSSGAKELMLIMGLKRWHLWAAKFLDCLIFFSLVQAVCAFFLHVPLTPNSTVMKFASPSWTMSYLICASFGVLFFLFFLSCIFSNSTISVFVAQTIWGISLVMFLILSYYESLISRHVWLICCLLPHFCFFTGLSIIMDFDHYQKTVKLWEVLSRYPSYPALGHVVIMAFIDIFLYTFLIWYLEHVMPGKYGIPQPSFFCFKRSYWFPKKSRSGVGFSREKTANNENYEPVPERLVPGISVFNLSKEYKSMSSGAVLAVDNVTIDFYKGEISALLGHNGAGKTTFFSMISGLLCPTSGGIIVGGYNIATDTEKARQSFGLCPQEDMLFEDLNPEQILCFFGVIKGLTKWQATSETNIYLKNLKLNPVRHTKAKELSGGQKRKVSLAIALIGGSKVLLLDEPTSGLDPEIRREIWEILLELRGTRTILLTTHIMEEVDAISDRIAIMDHGKVKCYGTPMYLKSKFGSWYTLSVVVHSEDKTDELINLVKSYVRSGNLKSQNGLTLFFQLPQEEVESFPSLLSALDNLQNSNQVHSYSISFSTFEEVFINLKRTDETDTVINMSQSPYKRLECSDEFKRPELNLIVLYLYQLYALLLKKAAYFFRNIFSFSLFAAVPIVVVILQLLIIPYATNTSPSKEEVSHPVNRTLSYSPDSYRNSMIIYSSPPDNKFSKYFNDYVTGHGYRTRNVKNVHDEIKDIFSVDYHVYGRELLMGAEFDNENKKINIHFNSHAIHVLPVSVHMFYNSFLMSNNTGGSIKTSVNLKYSYREENELKFLTQSHRTEIKCRISDMVDSIGIQTVYYLCGPVRERQFSAKHLQLMTTPVGVYWISHLVFDTATFIGYLAVIFMIYWFSGVEDVFITHTGTIFLSYILWGIGLIIITYLLSTCIRKITVAASISLTLYTIFTLLVYNFVQWNMWPSVLQYLHPSCMLKIGLSNICRLENDSKTADLVLYNLILFICLISIDSRIPSNVTHWLLNAFFRVKYPVMGEKNPAVLQQEEYVRDLTKRKQFTLNSLVVDGIKRWYLNGMKPQPAVRGISFAVNNGECFGLLGVNGAGKTTSFKMLTGEVTRSQGEAYVNGYRLFSCLERSKGLRQVGYCPQYAGFIPTLKGKELLSLFARLRGYRGSYVTREVARLINDLGLTEHEDTLIENYSGGNQRKLSVGLAIIGNTSVVLFDEPTSGVDPVSRRQIWKTLANLRKEEKSVLLTSHSMDECESVCTRLAIMVKGNFQCYGEVTTLKELFGHGYTVQLKINADATPSELDSIKSAMSNQFGSGCKLTDEHLTFLEYHLTNKSLKWEVLFTKLIQMKKEFKKLESFHASATTLEQIFIYFARNQ</sequence>
<dbReference type="Pfam" id="PF12698">
    <property type="entry name" value="ABC2_membrane_3"/>
    <property type="match status" value="1"/>
</dbReference>
<keyword evidence="2 7" id="KW-0812">Transmembrane</keyword>
<keyword evidence="5 7" id="KW-1133">Transmembrane helix</keyword>
<accession>A0AAW2IAL9</accession>
<dbReference type="PANTHER" id="PTHR19229:SF250">
    <property type="entry name" value="ABC TRANSPORTER DOMAIN-CONTAINING PROTEIN-RELATED"/>
    <property type="match status" value="1"/>
</dbReference>
<keyword evidence="6 7" id="KW-0472">Membrane</keyword>
<dbReference type="SMART" id="SM00382">
    <property type="entry name" value="AAA"/>
    <property type="match status" value="2"/>
</dbReference>
<dbReference type="FunFam" id="3.40.50.300:FF:002470">
    <property type="entry name" value="ABC transporter, putative"/>
    <property type="match status" value="1"/>
</dbReference>
<dbReference type="InterPro" id="IPR003439">
    <property type="entry name" value="ABC_transporter-like_ATP-bd"/>
</dbReference>
<evidence type="ECO:0000256" key="6">
    <source>
        <dbReference type="ARBA" id="ARBA00023136"/>
    </source>
</evidence>
<evidence type="ECO:0000256" key="5">
    <source>
        <dbReference type="ARBA" id="ARBA00022989"/>
    </source>
</evidence>
<feature type="transmembrane region" description="Helical" evidence="7">
    <location>
        <begin position="1085"/>
        <end position="1105"/>
    </location>
</feature>
<feature type="transmembrane region" description="Helical" evidence="7">
    <location>
        <begin position="339"/>
        <end position="363"/>
    </location>
</feature>
<dbReference type="InterPro" id="IPR026082">
    <property type="entry name" value="ABCA"/>
</dbReference>
<keyword evidence="4" id="KW-0067">ATP-binding</keyword>
<dbReference type="GO" id="GO:0005319">
    <property type="term" value="F:lipid transporter activity"/>
    <property type="evidence" value="ECO:0007669"/>
    <property type="project" value="TreeGrafter"/>
</dbReference>
<feature type="transmembrane region" description="Helical" evidence="7">
    <location>
        <begin position="1112"/>
        <end position="1134"/>
    </location>
</feature>
<dbReference type="InterPro" id="IPR027417">
    <property type="entry name" value="P-loop_NTPase"/>
</dbReference>
<feature type="transmembrane region" description="Helical" evidence="7">
    <location>
        <begin position="384"/>
        <end position="406"/>
    </location>
</feature>
<dbReference type="Pfam" id="PF00005">
    <property type="entry name" value="ABC_tran"/>
    <property type="match status" value="2"/>
</dbReference>
<reference evidence="9" key="1">
    <citation type="journal article" date="2024" name="Gigascience">
        <title>Chromosome-level genome of the poultry shaft louse Menopon gallinae provides insight into the host-switching and adaptive evolution of parasitic lice.</title>
        <authorList>
            <person name="Xu Y."/>
            <person name="Ma L."/>
            <person name="Liu S."/>
            <person name="Liang Y."/>
            <person name="Liu Q."/>
            <person name="He Z."/>
            <person name="Tian L."/>
            <person name="Duan Y."/>
            <person name="Cai W."/>
            <person name="Li H."/>
            <person name="Song F."/>
        </authorList>
    </citation>
    <scope>NUCLEOTIDE SEQUENCE</scope>
    <source>
        <strain evidence="9">Cailab_2023a</strain>
    </source>
</reference>
<dbReference type="InterPro" id="IPR003593">
    <property type="entry name" value="AAA+_ATPase"/>
</dbReference>
<dbReference type="PANTHER" id="PTHR19229">
    <property type="entry name" value="ATP-BINDING CASSETTE TRANSPORTER SUBFAMILY A ABCA"/>
    <property type="match status" value="1"/>
</dbReference>
<dbReference type="Pfam" id="PF23321">
    <property type="entry name" value="R1_ABCA1"/>
    <property type="match status" value="1"/>
</dbReference>
<feature type="transmembrane region" description="Helical" evidence="7">
    <location>
        <begin position="20"/>
        <end position="44"/>
    </location>
</feature>
<evidence type="ECO:0000259" key="8">
    <source>
        <dbReference type="PROSITE" id="PS50893"/>
    </source>
</evidence>
<feature type="transmembrane region" description="Helical" evidence="7">
    <location>
        <begin position="828"/>
        <end position="849"/>
    </location>
</feature>
<dbReference type="GO" id="GO:0016887">
    <property type="term" value="F:ATP hydrolysis activity"/>
    <property type="evidence" value="ECO:0007669"/>
    <property type="project" value="InterPro"/>
</dbReference>
<organism evidence="9">
    <name type="scientific">Menopon gallinae</name>
    <name type="common">poultry shaft louse</name>
    <dbReference type="NCBI Taxonomy" id="328185"/>
    <lineage>
        <taxon>Eukaryota</taxon>
        <taxon>Metazoa</taxon>
        <taxon>Ecdysozoa</taxon>
        <taxon>Arthropoda</taxon>
        <taxon>Hexapoda</taxon>
        <taxon>Insecta</taxon>
        <taxon>Pterygota</taxon>
        <taxon>Neoptera</taxon>
        <taxon>Paraneoptera</taxon>
        <taxon>Psocodea</taxon>
        <taxon>Troctomorpha</taxon>
        <taxon>Phthiraptera</taxon>
        <taxon>Amblycera</taxon>
        <taxon>Menoponidae</taxon>
        <taxon>Menopon</taxon>
    </lineage>
</organism>
<evidence type="ECO:0000256" key="4">
    <source>
        <dbReference type="ARBA" id="ARBA00022840"/>
    </source>
</evidence>
<evidence type="ECO:0000256" key="3">
    <source>
        <dbReference type="ARBA" id="ARBA00022741"/>
    </source>
</evidence>
<feature type="domain" description="ABC transporter" evidence="8">
    <location>
        <begin position="1237"/>
        <end position="1473"/>
    </location>
</feature>
<evidence type="ECO:0000313" key="9">
    <source>
        <dbReference type="EMBL" id="KAL0279219.1"/>
    </source>
</evidence>
<evidence type="ECO:0000256" key="7">
    <source>
        <dbReference type="SAM" id="Phobius"/>
    </source>
</evidence>
<dbReference type="GO" id="GO:0140359">
    <property type="term" value="F:ABC-type transporter activity"/>
    <property type="evidence" value="ECO:0007669"/>
    <property type="project" value="InterPro"/>
</dbReference>
<dbReference type="FunFam" id="3.40.50.300:FF:000933">
    <property type="entry name" value="ABC transporter A family member 7"/>
    <property type="match status" value="1"/>
</dbReference>
<feature type="transmembrane region" description="Helical" evidence="7">
    <location>
        <begin position="242"/>
        <end position="265"/>
    </location>
</feature>
<dbReference type="PROSITE" id="PS50893">
    <property type="entry name" value="ABC_TRANSPORTER_2"/>
    <property type="match status" value="2"/>
</dbReference>
<protein>
    <recommendedName>
        <fullName evidence="8">ABC transporter domain-containing protein</fullName>
    </recommendedName>
</protein>
<feature type="transmembrane region" description="Helical" evidence="7">
    <location>
        <begin position="199"/>
        <end position="221"/>
    </location>
</feature>
<feature type="transmembrane region" description="Helical" evidence="7">
    <location>
        <begin position="285"/>
        <end position="306"/>
    </location>
</feature>
<feature type="domain" description="ABC transporter" evidence="8">
    <location>
        <begin position="462"/>
        <end position="696"/>
    </location>
</feature>
<gene>
    <name evidence="9" type="ORF">PYX00_000824</name>
</gene>
<dbReference type="GO" id="GO:0016020">
    <property type="term" value="C:membrane"/>
    <property type="evidence" value="ECO:0007669"/>
    <property type="project" value="UniProtKB-SubCell"/>
</dbReference>
<dbReference type="InterPro" id="IPR013525">
    <property type="entry name" value="ABC2_TM"/>
</dbReference>
<name>A0AAW2IAL9_9NEOP</name>
<comment type="subcellular location">
    <subcellularLocation>
        <location evidence="1">Membrane</location>
        <topology evidence="1">Multi-pass membrane protein</topology>
    </subcellularLocation>
</comment>
<dbReference type="SUPFAM" id="SSF52540">
    <property type="entry name" value="P-loop containing nucleoside triphosphate hydrolases"/>
    <property type="match status" value="2"/>
</dbReference>
<evidence type="ECO:0000256" key="1">
    <source>
        <dbReference type="ARBA" id="ARBA00004141"/>
    </source>
</evidence>